<dbReference type="Proteomes" id="UP000315647">
    <property type="component" value="Chromosome"/>
</dbReference>
<dbReference type="EMBL" id="CP037421">
    <property type="protein sequence ID" value="QDT26375.1"/>
    <property type="molecule type" value="Genomic_DNA"/>
</dbReference>
<reference evidence="1 2" key="1">
    <citation type="submission" date="2019-03" db="EMBL/GenBank/DDBJ databases">
        <title>Deep-cultivation of Planctomycetes and their phenomic and genomic characterization uncovers novel biology.</title>
        <authorList>
            <person name="Wiegand S."/>
            <person name="Jogler M."/>
            <person name="Boedeker C."/>
            <person name="Pinto D."/>
            <person name="Vollmers J."/>
            <person name="Rivas-Marin E."/>
            <person name="Kohn T."/>
            <person name="Peeters S.H."/>
            <person name="Heuer A."/>
            <person name="Rast P."/>
            <person name="Oberbeckmann S."/>
            <person name="Bunk B."/>
            <person name="Jeske O."/>
            <person name="Meyerdierks A."/>
            <person name="Storesund J.E."/>
            <person name="Kallscheuer N."/>
            <person name="Luecker S."/>
            <person name="Lage O.M."/>
            <person name="Pohl T."/>
            <person name="Merkel B.J."/>
            <person name="Hornburger P."/>
            <person name="Mueller R.-W."/>
            <person name="Bruemmer F."/>
            <person name="Labrenz M."/>
            <person name="Spormann A.M."/>
            <person name="Op den Camp H."/>
            <person name="Overmann J."/>
            <person name="Amann R."/>
            <person name="Jetten M.S.M."/>
            <person name="Mascher T."/>
            <person name="Medema M.H."/>
            <person name="Devos D.P."/>
            <person name="Kaster A.-K."/>
            <person name="Ovreas L."/>
            <person name="Rohde M."/>
            <person name="Galperin M.Y."/>
            <person name="Jogler C."/>
        </authorList>
    </citation>
    <scope>NUCLEOTIDE SEQUENCE [LARGE SCALE GENOMIC DNA]</scope>
    <source>
        <strain evidence="1 2">Enr10</strain>
    </source>
</reference>
<evidence type="ECO:0000313" key="2">
    <source>
        <dbReference type="Proteomes" id="UP000315647"/>
    </source>
</evidence>
<organism evidence="1 2">
    <name type="scientific">Gimesia panareensis</name>
    <dbReference type="NCBI Taxonomy" id="2527978"/>
    <lineage>
        <taxon>Bacteria</taxon>
        <taxon>Pseudomonadati</taxon>
        <taxon>Planctomycetota</taxon>
        <taxon>Planctomycetia</taxon>
        <taxon>Planctomycetales</taxon>
        <taxon>Planctomycetaceae</taxon>
        <taxon>Gimesia</taxon>
    </lineage>
</organism>
<accession>A0A517Q417</accession>
<evidence type="ECO:0000313" key="1">
    <source>
        <dbReference type="EMBL" id="QDT26375.1"/>
    </source>
</evidence>
<keyword evidence="2" id="KW-1185">Reference proteome</keyword>
<sequence>MYVMNPRQFQMLAMNFKLFITISNLHRHRIARYLRFFLKFKLFINNLKCHEIAAVLCDSKHVLLKY</sequence>
<protein>
    <submittedName>
        <fullName evidence="1">Uncharacterized protein</fullName>
    </submittedName>
</protein>
<dbReference type="AlphaFoldDB" id="A0A517Q417"/>
<proteinExistence type="predicted"/>
<gene>
    <name evidence="1" type="ORF">Enr10x_16760</name>
</gene>
<name>A0A517Q417_9PLAN</name>